<dbReference type="Gramene" id="OQU91284">
    <property type="protein sequence ID" value="OQU91284"/>
    <property type="gene ID" value="SORBI_3001G158966"/>
</dbReference>
<name>A0A1Z5S5T8_SORBI</name>
<dbReference type="AlphaFoldDB" id="A0A1Z5S5T8"/>
<sequence>MAMRGSERRPNPGGQPAAACSPCMDHLRMMALCPTLCSGCGCSACRHAPVFGAGRLTAAVVVVLLRNDCSRFHWCAWPRTTTLIIGVRGSSYLCIYTQQLS</sequence>
<dbReference type="EMBL" id="CM000760">
    <property type="protein sequence ID" value="OQU91284.1"/>
    <property type="molecule type" value="Genomic_DNA"/>
</dbReference>
<evidence type="ECO:0000313" key="1">
    <source>
        <dbReference type="EMBL" id="OQU91284.1"/>
    </source>
</evidence>
<reference evidence="1 2" key="1">
    <citation type="journal article" date="2009" name="Nature">
        <title>The Sorghum bicolor genome and the diversification of grasses.</title>
        <authorList>
            <person name="Paterson A.H."/>
            <person name="Bowers J.E."/>
            <person name="Bruggmann R."/>
            <person name="Dubchak I."/>
            <person name="Grimwood J."/>
            <person name="Gundlach H."/>
            <person name="Haberer G."/>
            <person name="Hellsten U."/>
            <person name="Mitros T."/>
            <person name="Poliakov A."/>
            <person name="Schmutz J."/>
            <person name="Spannagl M."/>
            <person name="Tang H."/>
            <person name="Wang X."/>
            <person name="Wicker T."/>
            <person name="Bharti A.K."/>
            <person name="Chapman J."/>
            <person name="Feltus F.A."/>
            <person name="Gowik U."/>
            <person name="Grigoriev I.V."/>
            <person name="Lyons E."/>
            <person name="Maher C.A."/>
            <person name="Martis M."/>
            <person name="Narechania A."/>
            <person name="Otillar R.P."/>
            <person name="Penning B.W."/>
            <person name="Salamov A.A."/>
            <person name="Wang Y."/>
            <person name="Zhang L."/>
            <person name="Carpita N.C."/>
            <person name="Freeling M."/>
            <person name="Gingle A.R."/>
            <person name="Hash C.T."/>
            <person name="Keller B."/>
            <person name="Klein P."/>
            <person name="Kresovich S."/>
            <person name="McCann M.C."/>
            <person name="Ming R."/>
            <person name="Peterson D.G."/>
            <person name="Mehboob-ur-Rahman"/>
            <person name="Ware D."/>
            <person name="Westhoff P."/>
            <person name="Mayer K.F."/>
            <person name="Messing J."/>
            <person name="Rokhsar D.S."/>
        </authorList>
    </citation>
    <scope>NUCLEOTIDE SEQUENCE [LARGE SCALE GENOMIC DNA]</scope>
    <source>
        <strain evidence="2">cv. BTx623</strain>
    </source>
</reference>
<gene>
    <name evidence="1" type="ORF">SORBI_3001G158966</name>
</gene>
<reference evidence="2" key="2">
    <citation type="journal article" date="2018" name="Plant J.">
        <title>The Sorghum bicolor reference genome: improved assembly, gene annotations, a transcriptome atlas, and signatures of genome organization.</title>
        <authorList>
            <person name="McCormick R.F."/>
            <person name="Truong S.K."/>
            <person name="Sreedasyam A."/>
            <person name="Jenkins J."/>
            <person name="Shu S."/>
            <person name="Sims D."/>
            <person name="Kennedy M."/>
            <person name="Amirebrahimi M."/>
            <person name="Weers B.D."/>
            <person name="McKinley B."/>
            <person name="Mattison A."/>
            <person name="Morishige D.T."/>
            <person name="Grimwood J."/>
            <person name="Schmutz J."/>
            <person name="Mullet J.E."/>
        </authorList>
    </citation>
    <scope>NUCLEOTIDE SEQUENCE [LARGE SCALE GENOMIC DNA]</scope>
    <source>
        <strain evidence="2">cv. BTx623</strain>
    </source>
</reference>
<dbReference type="InParanoid" id="A0A1Z5S5T8"/>
<protein>
    <submittedName>
        <fullName evidence="1">Uncharacterized protein</fullName>
    </submittedName>
</protein>
<evidence type="ECO:0000313" key="2">
    <source>
        <dbReference type="Proteomes" id="UP000000768"/>
    </source>
</evidence>
<proteinExistence type="predicted"/>
<accession>A0A1Z5S5T8</accession>
<organism evidence="1 2">
    <name type="scientific">Sorghum bicolor</name>
    <name type="common">Sorghum</name>
    <name type="synonym">Sorghum vulgare</name>
    <dbReference type="NCBI Taxonomy" id="4558"/>
    <lineage>
        <taxon>Eukaryota</taxon>
        <taxon>Viridiplantae</taxon>
        <taxon>Streptophyta</taxon>
        <taxon>Embryophyta</taxon>
        <taxon>Tracheophyta</taxon>
        <taxon>Spermatophyta</taxon>
        <taxon>Magnoliopsida</taxon>
        <taxon>Liliopsida</taxon>
        <taxon>Poales</taxon>
        <taxon>Poaceae</taxon>
        <taxon>PACMAD clade</taxon>
        <taxon>Panicoideae</taxon>
        <taxon>Andropogonodae</taxon>
        <taxon>Andropogoneae</taxon>
        <taxon>Sorghinae</taxon>
        <taxon>Sorghum</taxon>
    </lineage>
</organism>
<dbReference type="Proteomes" id="UP000000768">
    <property type="component" value="Chromosome 1"/>
</dbReference>
<keyword evidence="2" id="KW-1185">Reference proteome</keyword>